<gene>
    <name evidence="2" type="ORF">TVAG_213350</name>
</gene>
<feature type="transmembrane region" description="Helical" evidence="1">
    <location>
        <begin position="146"/>
        <end position="166"/>
    </location>
</feature>
<proteinExistence type="predicted"/>
<dbReference type="RefSeq" id="XP_001321049.1">
    <property type="nucleotide sequence ID" value="XM_001321014.1"/>
</dbReference>
<dbReference type="Proteomes" id="UP000001542">
    <property type="component" value="Unassembled WGS sequence"/>
</dbReference>
<organism evidence="2 3">
    <name type="scientific">Trichomonas vaginalis (strain ATCC PRA-98 / G3)</name>
    <dbReference type="NCBI Taxonomy" id="412133"/>
    <lineage>
        <taxon>Eukaryota</taxon>
        <taxon>Metamonada</taxon>
        <taxon>Parabasalia</taxon>
        <taxon>Trichomonadida</taxon>
        <taxon>Trichomonadidae</taxon>
        <taxon>Trichomonas</taxon>
    </lineage>
</organism>
<reference evidence="2" key="2">
    <citation type="journal article" date="2007" name="Science">
        <title>Draft genome sequence of the sexually transmitted pathogen Trichomonas vaginalis.</title>
        <authorList>
            <person name="Carlton J.M."/>
            <person name="Hirt R.P."/>
            <person name="Silva J.C."/>
            <person name="Delcher A.L."/>
            <person name="Schatz M."/>
            <person name="Zhao Q."/>
            <person name="Wortman J.R."/>
            <person name="Bidwell S.L."/>
            <person name="Alsmark U.C.M."/>
            <person name="Besteiro S."/>
            <person name="Sicheritz-Ponten T."/>
            <person name="Noel C.J."/>
            <person name="Dacks J.B."/>
            <person name="Foster P.G."/>
            <person name="Simillion C."/>
            <person name="Van de Peer Y."/>
            <person name="Miranda-Saavedra D."/>
            <person name="Barton G.J."/>
            <person name="Westrop G.D."/>
            <person name="Mueller S."/>
            <person name="Dessi D."/>
            <person name="Fiori P.L."/>
            <person name="Ren Q."/>
            <person name="Paulsen I."/>
            <person name="Zhang H."/>
            <person name="Bastida-Corcuera F.D."/>
            <person name="Simoes-Barbosa A."/>
            <person name="Brown M.T."/>
            <person name="Hayes R.D."/>
            <person name="Mukherjee M."/>
            <person name="Okumura C.Y."/>
            <person name="Schneider R."/>
            <person name="Smith A.J."/>
            <person name="Vanacova S."/>
            <person name="Villalvazo M."/>
            <person name="Haas B.J."/>
            <person name="Pertea M."/>
            <person name="Feldblyum T.V."/>
            <person name="Utterback T.R."/>
            <person name="Shu C.L."/>
            <person name="Osoegawa K."/>
            <person name="de Jong P.J."/>
            <person name="Hrdy I."/>
            <person name="Horvathova L."/>
            <person name="Zubacova Z."/>
            <person name="Dolezal P."/>
            <person name="Malik S.B."/>
            <person name="Logsdon J.M. Jr."/>
            <person name="Henze K."/>
            <person name="Gupta A."/>
            <person name="Wang C.C."/>
            <person name="Dunne R.L."/>
            <person name="Upcroft J.A."/>
            <person name="Upcroft P."/>
            <person name="White O."/>
            <person name="Salzberg S.L."/>
            <person name="Tang P."/>
            <person name="Chiu C.-H."/>
            <person name="Lee Y.-S."/>
            <person name="Embley T.M."/>
            <person name="Coombs G.H."/>
            <person name="Mottram J.C."/>
            <person name="Tachezy J."/>
            <person name="Fraser-Liggett C.M."/>
            <person name="Johnson P.J."/>
        </authorList>
    </citation>
    <scope>NUCLEOTIDE SEQUENCE [LARGE SCALE GENOMIC DNA]</scope>
    <source>
        <strain evidence="2">G3</strain>
    </source>
</reference>
<evidence type="ECO:0000313" key="3">
    <source>
        <dbReference type="Proteomes" id="UP000001542"/>
    </source>
</evidence>
<keyword evidence="1" id="KW-0472">Membrane</keyword>
<dbReference type="VEuPathDB" id="TrichDB:TVAG_213350"/>
<accession>A2EEW0</accession>
<dbReference type="KEGG" id="tva:4766734"/>
<name>A2EEW0_TRIV3</name>
<evidence type="ECO:0008006" key="4">
    <source>
        <dbReference type="Google" id="ProtNLM"/>
    </source>
</evidence>
<feature type="transmembrane region" description="Helical" evidence="1">
    <location>
        <begin position="52"/>
        <end position="71"/>
    </location>
</feature>
<dbReference type="AlphaFoldDB" id="A2EEW0"/>
<keyword evidence="1" id="KW-0812">Transmembrane</keyword>
<evidence type="ECO:0000313" key="2">
    <source>
        <dbReference type="EMBL" id="EAY08826.1"/>
    </source>
</evidence>
<dbReference type="VEuPathDB" id="TrichDB:TVAGG3_0061750"/>
<keyword evidence="1" id="KW-1133">Transmembrane helix</keyword>
<feature type="transmembrane region" description="Helical" evidence="1">
    <location>
        <begin position="24"/>
        <end position="45"/>
    </location>
</feature>
<protein>
    <recommendedName>
        <fullName evidence="4">Tetraspanin family protein</fullName>
    </recommendedName>
</protein>
<dbReference type="InParanoid" id="A2EEW0"/>
<sequence>MILDAISGLGEMNKGGLPLLMGDFAVFDILFPLSCFALAAIFFGYRFNEISAFPIAATILTTVYTAITWKFSIGYMVDPVGYIASKKSLWYSKELQRDIQRFMNDFQCCGIDLNDTINNPMCNHRDQWSCAQGIALHKGHIYREHAYSLFIKCFLPIATTAILWAVHLTGGIKESNDNDQKKPSESKL</sequence>
<keyword evidence="3" id="KW-1185">Reference proteome</keyword>
<evidence type="ECO:0000256" key="1">
    <source>
        <dbReference type="SAM" id="Phobius"/>
    </source>
</evidence>
<dbReference type="EMBL" id="DS113370">
    <property type="protein sequence ID" value="EAY08826.1"/>
    <property type="molecule type" value="Genomic_DNA"/>
</dbReference>
<reference evidence="2" key="1">
    <citation type="submission" date="2006-10" db="EMBL/GenBank/DDBJ databases">
        <authorList>
            <person name="Amadeo P."/>
            <person name="Zhao Q."/>
            <person name="Wortman J."/>
            <person name="Fraser-Liggett C."/>
            <person name="Carlton J."/>
        </authorList>
    </citation>
    <scope>NUCLEOTIDE SEQUENCE</scope>
    <source>
        <strain evidence="2">G3</strain>
    </source>
</reference>